<dbReference type="SUPFAM" id="SSF55447">
    <property type="entry name" value="CO dehydrogenase flavoprotein C-terminal domain-like"/>
    <property type="match status" value="1"/>
</dbReference>
<dbReference type="InterPro" id="IPR005107">
    <property type="entry name" value="CO_DH_flav_C"/>
</dbReference>
<keyword evidence="2" id="KW-0274">FAD</keyword>
<gene>
    <name evidence="5" type="ORF">E1757_02625</name>
</gene>
<dbReference type="EMBL" id="SMRT01000001">
    <property type="protein sequence ID" value="TDG00545.1"/>
    <property type="molecule type" value="Genomic_DNA"/>
</dbReference>
<dbReference type="Proteomes" id="UP000295636">
    <property type="component" value="Unassembled WGS sequence"/>
</dbReference>
<evidence type="ECO:0000259" key="4">
    <source>
        <dbReference type="PROSITE" id="PS51387"/>
    </source>
</evidence>
<evidence type="ECO:0000256" key="3">
    <source>
        <dbReference type="ARBA" id="ARBA00023002"/>
    </source>
</evidence>
<dbReference type="AlphaFoldDB" id="A0A4V6PIL3"/>
<dbReference type="OrthoDB" id="9774454at2"/>
<dbReference type="RefSeq" id="WP_133225254.1">
    <property type="nucleotide sequence ID" value="NZ_SMRT01000001.1"/>
</dbReference>
<dbReference type="InterPro" id="IPR036683">
    <property type="entry name" value="CO_DH_flav_C_dom_sf"/>
</dbReference>
<keyword evidence="6" id="KW-1185">Reference proteome</keyword>
<dbReference type="GO" id="GO:0071949">
    <property type="term" value="F:FAD binding"/>
    <property type="evidence" value="ECO:0007669"/>
    <property type="project" value="InterPro"/>
</dbReference>
<dbReference type="SUPFAM" id="SSF56176">
    <property type="entry name" value="FAD-binding/transporter-associated domain-like"/>
    <property type="match status" value="1"/>
</dbReference>
<name>A0A4V6PIL3_9BACL</name>
<evidence type="ECO:0000313" key="5">
    <source>
        <dbReference type="EMBL" id="TDG00545.1"/>
    </source>
</evidence>
<evidence type="ECO:0000256" key="1">
    <source>
        <dbReference type="ARBA" id="ARBA00022630"/>
    </source>
</evidence>
<accession>A0A4V6PIL3</accession>
<dbReference type="Gene3D" id="3.30.390.50">
    <property type="entry name" value="CO dehydrogenase flavoprotein, C-terminal domain"/>
    <property type="match status" value="1"/>
</dbReference>
<dbReference type="Pfam" id="PF03450">
    <property type="entry name" value="CO_deh_flav_C"/>
    <property type="match status" value="1"/>
</dbReference>
<dbReference type="InterPro" id="IPR016166">
    <property type="entry name" value="FAD-bd_PCMH"/>
</dbReference>
<dbReference type="GO" id="GO:0016491">
    <property type="term" value="F:oxidoreductase activity"/>
    <property type="evidence" value="ECO:0007669"/>
    <property type="project" value="UniProtKB-KW"/>
</dbReference>
<dbReference type="InterPro" id="IPR016169">
    <property type="entry name" value="FAD-bd_PCMH_sub2"/>
</dbReference>
<reference evidence="5 6" key="1">
    <citation type="submission" date="2019-03" db="EMBL/GenBank/DDBJ databases">
        <title>This is whole genome sequence of Paenibacillus sp MS74 strain.</title>
        <authorList>
            <person name="Trinh H.N."/>
        </authorList>
    </citation>
    <scope>NUCLEOTIDE SEQUENCE [LARGE SCALE GENOMIC DNA]</scope>
    <source>
        <strain evidence="5 6">MS74</strain>
    </source>
</reference>
<dbReference type="PROSITE" id="PS51387">
    <property type="entry name" value="FAD_PCMH"/>
    <property type="match status" value="1"/>
</dbReference>
<dbReference type="Gene3D" id="3.30.465.10">
    <property type="match status" value="1"/>
</dbReference>
<dbReference type="InterPro" id="IPR002346">
    <property type="entry name" value="Mopterin_DH_FAD-bd"/>
</dbReference>
<feature type="domain" description="FAD-binding PCMH-type" evidence="4">
    <location>
        <begin position="6"/>
        <end position="181"/>
    </location>
</feature>
<evidence type="ECO:0000256" key="2">
    <source>
        <dbReference type="ARBA" id="ARBA00022827"/>
    </source>
</evidence>
<dbReference type="SMART" id="SM01092">
    <property type="entry name" value="CO_deh_flav_C"/>
    <property type="match status" value="1"/>
</dbReference>
<keyword evidence="1" id="KW-0285">Flavoprotein</keyword>
<dbReference type="InterPro" id="IPR051312">
    <property type="entry name" value="Diverse_Substr_Oxidored"/>
</dbReference>
<proteinExistence type="predicted"/>
<dbReference type="PANTHER" id="PTHR42659">
    <property type="entry name" value="XANTHINE DEHYDROGENASE SUBUNIT C-RELATED"/>
    <property type="match status" value="1"/>
</dbReference>
<dbReference type="Pfam" id="PF00941">
    <property type="entry name" value="FAD_binding_5"/>
    <property type="match status" value="1"/>
</dbReference>
<sequence>MAAGLYPNPEFQSYVWQPRTLSEAWQLKQRLAEQAVFVAGGTLLRTHWESGTAAMPPHLVSLQFLPELRRIQSDRGHIRIGSAAALSACQRDPEVPELLKAACRQIAAPSIRNVGTIGGNIMSAVGDTLPALLAADARLAWFDGQGTILQSAADWLAQRRLHNAFIEQRLLVEVVIPEETETEFQFYEKLGRRETFCPSVAIVAGAFRSDPDGKLLHIRLAAGSAAASAIRLTGAEALLQGQRLSLRLIQSVHAWIIEHWDGGADAFASNAYRRQAAANLIAAALWSRIPGGSR</sequence>
<dbReference type="PANTHER" id="PTHR42659:SF2">
    <property type="entry name" value="XANTHINE DEHYDROGENASE SUBUNIT C-RELATED"/>
    <property type="match status" value="1"/>
</dbReference>
<evidence type="ECO:0000313" key="6">
    <source>
        <dbReference type="Proteomes" id="UP000295636"/>
    </source>
</evidence>
<protein>
    <submittedName>
        <fullName evidence="5">Molybdopterin dehydrogenase</fullName>
    </submittedName>
</protein>
<keyword evidence="3" id="KW-0560">Oxidoreductase</keyword>
<dbReference type="InterPro" id="IPR036318">
    <property type="entry name" value="FAD-bd_PCMH-like_sf"/>
</dbReference>
<comment type="caution">
    <text evidence="5">The sequence shown here is derived from an EMBL/GenBank/DDBJ whole genome shotgun (WGS) entry which is preliminary data.</text>
</comment>
<organism evidence="5 6">
    <name type="scientific">Paenibacillus piri</name>
    <dbReference type="NCBI Taxonomy" id="2547395"/>
    <lineage>
        <taxon>Bacteria</taxon>
        <taxon>Bacillati</taxon>
        <taxon>Bacillota</taxon>
        <taxon>Bacilli</taxon>
        <taxon>Bacillales</taxon>
        <taxon>Paenibacillaceae</taxon>
        <taxon>Paenibacillus</taxon>
    </lineage>
</organism>